<sequence length="204" mass="22699">MYIKRFACLILPCFILVSFYLPKVLAQDIVVEDIEVIDLESRSVVGEYVVGEEGLEVGSVYLIDRDYFVKDMSKEFEGATFIMTAMDDEGSKGADFITFSVKVPIVVWLATDKRWGNPPKWASDGEGWKEQPDYLAQTNEGDTDIFVLRSKEFPAGDISLSGNNDAPANLAPMYWVFLTRGAGGAAVEATDRLTTTWGKLKSNR</sequence>
<keyword evidence="1" id="KW-0732">Signal</keyword>
<feature type="signal peptide" evidence="1">
    <location>
        <begin position="1"/>
        <end position="26"/>
    </location>
</feature>
<keyword evidence="3" id="KW-1185">Reference proteome</keyword>
<evidence type="ECO:0000313" key="2">
    <source>
        <dbReference type="EMBL" id="CAI8043510.1"/>
    </source>
</evidence>
<comment type="caution">
    <text evidence="2">The sequence shown here is derived from an EMBL/GenBank/DDBJ whole genome shotgun (WGS) entry which is preliminary data.</text>
</comment>
<reference evidence="2" key="1">
    <citation type="submission" date="2023-03" db="EMBL/GenBank/DDBJ databases">
        <authorList>
            <person name="Steffen K."/>
            <person name="Cardenas P."/>
        </authorList>
    </citation>
    <scope>NUCLEOTIDE SEQUENCE</scope>
</reference>
<proteinExistence type="predicted"/>
<dbReference type="Proteomes" id="UP001174909">
    <property type="component" value="Unassembled WGS sequence"/>
</dbReference>
<organism evidence="2 3">
    <name type="scientific">Geodia barretti</name>
    <name type="common">Barrett's horny sponge</name>
    <dbReference type="NCBI Taxonomy" id="519541"/>
    <lineage>
        <taxon>Eukaryota</taxon>
        <taxon>Metazoa</taxon>
        <taxon>Porifera</taxon>
        <taxon>Demospongiae</taxon>
        <taxon>Heteroscleromorpha</taxon>
        <taxon>Tetractinellida</taxon>
        <taxon>Astrophorina</taxon>
        <taxon>Geodiidae</taxon>
        <taxon>Geodia</taxon>
    </lineage>
</organism>
<protein>
    <submittedName>
        <fullName evidence="2">Uncharacterized protein</fullName>
    </submittedName>
</protein>
<gene>
    <name evidence="2" type="ORF">GBAR_LOCUS24119</name>
</gene>
<evidence type="ECO:0000256" key="1">
    <source>
        <dbReference type="SAM" id="SignalP"/>
    </source>
</evidence>
<feature type="chain" id="PRO_5041203095" evidence="1">
    <location>
        <begin position="27"/>
        <end position="204"/>
    </location>
</feature>
<accession>A0AA35X9R7</accession>
<name>A0AA35X9R7_GEOBA</name>
<dbReference type="AlphaFoldDB" id="A0AA35X9R7"/>
<dbReference type="EMBL" id="CASHTH010003333">
    <property type="protein sequence ID" value="CAI8043510.1"/>
    <property type="molecule type" value="Genomic_DNA"/>
</dbReference>
<evidence type="ECO:0000313" key="3">
    <source>
        <dbReference type="Proteomes" id="UP001174909"/>
    </source>
</evidence>